<sequence length="132" mass="14707">MIPGNDHAQEQKWSSRFCKNILSTHLEKATKKDDKTFWKVFAAQADAGKLNNLEPFKGLVMAVAVRRKWESSGKALTGVVLTPIQKSLDDIGCNEPTRGSISSRNIFWMLPTKSTRSVSQEVLPAGQWIFAS</sequence>
<dbReference type="Proteomes" id="UP000037035">
    <property type="component" value="Unassembled WGS sequence"/>
</dbReference>
<evidence type="ECO:0000313" key="1">
    <source>
        <dbReference type="EMBL" id="KNZ58138.1"/>
    </source>
</evidence>
<dbReference type="EMBL" id="LAVV01006829">
    <property type="protein sequence ID" value="KNZ58138.1"/>
    <property type="molecule type" value="Genomic_DNA"/>
</dbReference>
<name>A0A0L6VBL5_9BASI</name>
<protein>
    <submittedName>
        <fullName evidence="1">Uncharacterized protein</fullName>
    </submittedName>
</protein>
<dbReference type="AlphaFoldDB" id="A0A0L6VBL5"/>
<dbReference type="VEuPathDB" id="FungiDB:VP01_1993g3"/>
<dbReference type="OrthoDB" id="2507437at2759"/>
<dbReference type="STRING" id="27349.A0A0L6VBL5"/>
<comment type="caution">
    <text evidence="1">The sequence shown here is derived from an EMBL/GenBank/DDBJ whole genome shotgun (WGS) entry which is preliminary data.</text>
</comment>
<reference evidence="1 2" key="1">
    <citation type="submission" date="2015-08" db="EMBL/GenBank/DDBJ databases">
        <title>Next Generation Sequencing and Analysis of the Genome of Puccinia sorghi L Schw, the Causal Agent of Maize Common Rust.</title>
        <authorList>
            <person name="Rochi L."/>
            <person name="Burguener G."/>
            <person name="Darino M."/>
            <person name="Turjanski A."/>
            <person name="Kreff E."/>
            <person name="Dieguez M.J."/>
            <person name="Sacco F."/>
        </authorList>
    </citation>
    <scope>NUCLEOTIDE SEQUENCE [LARGE SCALE GENOMIC DNA]</scope>
    <source>
        <strain evidence="1 2">RO10H11247</strain>
    </source>
</reference>
<keyword evidence="2" id="KW-1185">Reference proteome</keyword>
<gene>
    <name evidence="1" type="ORF">VP01_1993g3</name>
</gene>
<proteinExistence type="predicted"/>
<evidence type="ECO:0000313" key="2">
    <source>
        <dbReference type="Proteomes" id="UP000037035"/>
    </source>
</evidence>
<accession>A0A0L6VBL5</accession>
<organism evidence="1 2">
    <name type="scientific">Puccinia sorghi</name>
    <dbReference type="NCBI Taxonomy" id="27349"/>
    <lineage>
        <taxon>Eukaryota</taxon>
        <taxon>Fungi</taxon>
        <taxon>Dikarya</taxon>
        <taxon>Basidiomycota</taxon>
        <taxon>Pucciniomycotina</taxon>
        <taxon>Pucciniomycetes</taxon>
        <taxon>Pucciniales</taxon>
        <taxon>Pucciniaceae</taxon>
        <taxon>Puccinia</taxon>
    </lineage>
</organism>